<protein>
    <submittedName>
        <fullName evidence="2">Uncharacterized protein</fullName>
    </submittedName>
</protein>
<organism evidence="2 3">
    <name type="scientific">Penaeus vannamei</name>
    <name type="common">Whiteleg shrimp</name>
    <name type="synonym">Litopenaeus vannamei</name>
    <dbReference type="NCBI Taxonomy" id="6689"/>
    <lineage>
        <taxon>Eukaryota</taxon>
        <taxon>Metazoa</taxon>
        <taxon>Ecdysozoa</taxon>
        <taxon>Arthropoda</taxon>
        <taxon>Crustacea</taxon>
        <taxon>Multicrustacea</taxon>
        <taxon>Malacostraca</taxon>
        <taxon>Eumalacostraca</taxon>
        <taxon>Eucarida</taxon>
        <taxon>Decapoda</taxon>
        <taxon>Dendrobranchiata</taxon>
        <taxon>Penaeoidea</taxon>
        <taxon>Penaeidae</taxon>
        <taxon>Penaeus</taxon>
    </lineage>
</organism>
<feature type="transmembrane region" description="Helical" evidence="1">
    <location>
        <begin position="504"/>
        <end position="528"/>
    </location>
</feature>
<comment type="caution">
    <text evidence="2">The sequence shown here is derived from an EMBL/GenBank/DDBJ whole genome shotgun (WGS) entry which is preliminary data.</text>
</comment>
<dbReference type="OrthoDB" id="6285875at2759"/>
<feature type="transmembrane region" description="Helical" evidence="1">
    <location>
        <begin position="398"/>
        <end position="419"/>
    </location>
</feature>
<keyword evidence="1" id="KW-0812">Transmembrane</keyword>
<dbReference type="AlphaFoldDB" id="A0A3R7MBM3"/>
<feature type="transmembrane region" description="Helical" evidence="1">
    <location>
        <begin position="439"/>
        <end position="461"/>
    </location>
</feature>
<evidence type="ECO:0000313" key="2">
    <source>
        <dbReference type="EMBL" id="ROT72311.1"/>
    </source>
</evidence>
<dbReference type="Proteomes" id="UP000283509">
    <property type="component" value="Unassembled WGS sequence"/>
</dbReference>
<gene>
    <name evidence="2" type="ORF">C7M84_009310</name>
</gene>
<feature type="transmembrane region" description="Helical" evidence="1">
    <location>
        <begin position="151"/>
        <end position="169"/>
    </location>
</feature>
<reference evidence="2 3" key="2">
    <citation type="submission" date="2019-01" db="EMBL/GenBank/DDBJ databases">
        <title>The decoding of complex shrimp genome reveals the adaptation for benthos swimmer, frequently molting mechanism and breeding impact on genome.</title>
        <authorList>
            <person name="Sun Y."/>
            <person name="Gao Y."/>
            <person name="Yu Y."/>
        </authorList>
    </citation>
    <scope>NUCLEOTIDE SEQUENCE [LARGE SCALE GENOMIC DNA]</scope>
    <source>
        <tissue evidence="2">Muscle</tissue>
    </source>
</reference>
<feature type="transmembrane region" description="Helical" evidence="1">
    <location>
        <begin position="20"/>
        <end position="41"/>
    </location>
</feature>
<feature type="transmembrane region" description="Helical" evidence="1">
    <location>
        <begin position="118"/>
        <end position="139"/>
    </location>
</feature>
<evidence type="ECO:0000313" key="3">
    <source>
        <dbReference type="Proteomes" id="UP000283509"/>
    </source>
</evidence>
<sequence length="797" mass="88815">MIAFCLVLSREKSNDVNLPILLFVFRLSLLFVSPSVLSFSLLLRSSFAPSVFFALPFYFVLNPSLFDPSVFLRPSSLLRPSPSLRFLRSPSLFRFFLLFHQFPSLLPVSPSLLPSLSLFRLSFALSVPSLFVLLVFTFLRSFRSLALPSLLVLPRLLGSSVLFVLPSLLRSFPSLPSSSVLLRSFPFSLLLPSRPSLFVIFCAPSVFLLLPSSFAPSRLSFAFRLPSLLPVSPSLLPSVSSSLPVSPRSSVSARSFVSSLLPFRLLLLRLFFAFRLSSLLRLALSRLSLRLRSPSALPVSPSLLPVSLRCLTSFFALPSSSLLLPSLACLRSLRSLRLSSVFHRFLRFPVSPSSSVSFALSVFLLALFPFSCPSVRLPSLLFRLPSSFPFSFRCFRSLLRSFLVSLLLPSSFVVLRLLLAPSVSFAPSRQLFVLPFSSLLPRLSFVSFPLSFAPSVLLRSFRLLFAPSGLSSFFRLSFAPSVLFAPCLLRSVPSSFVLPPWSLVFSSSSLGLFVLPVSPFALLSLFVFPSLLRSSLRSLVLRLPSPPSVLFAPSPSARLPSPLLVPFAPPPPRLSLALRLSFVLRFLRPSVFLRSFPVLLSLLRLLRSLPVLLRSSRLFRSFVFFSLRLFSFAPSRSFFVFWSSFVLPSLLASSVLLIAMLIQTGPDIIEKFPDHKLDIPYAHWLIKPDDGVPTDEEKGTTKCPTLQKCLGYQACLFNFGIEFCHMDPVPGQRKNLGVNLTCVRDEELLRSMLSVNYEAEFVHEVFRRTKLVAPPQTGSIAISPTRAQQTTWPRLTF</sequence>
<keyword evidence="3" id="KW-1185">Reference proteome</keyword>
<name>A0A3R7MBM3_PENVA</name>
<keyword evidence="1" id="KW-1133">Transmembrane helix</keyword>
<evidence type="ECO:0000256" key="1">
    <source>
        <dbReference type="SAM" id="Phobius"/>
    </source>
</evidence>
<reference evidence="2 3" key="1">
    <citation type="submission" date="2018-04" db="EMBL/GenBank/DDBJ databases">
        <authorList>
            <person name="Zhang X."/>
            <person name="Yuan J."/>
            <person name="Li F."/>
            <person name="Xiang J."/>
        </authorList>
    </citation>
    <scope>NUCLEOTIDE SEQUENCE [LARGE SCALE GENOMIC DNA]</scope>
    <source>
        <tissue evidence="2">Muscle</tissue>
    </source>
</reference>
<feature type="transmembrane region" description="Helical" evidence="1">
    <location>
        <begin position="189"/>
        <end position="210"/>
    </location>
</feature>
<feature type="transmembrane region" description="Helical" evidence="1">
    <location>
        <begin position="356"/>
        <end position="377"/>
    </location>
</feature>
<dbReference type="EMBL" id="QCYY01002179">
    <property type="protein sequence ID" value="ROT72311.1"/>
    <property type="molecule type" value="Genomic_DNA"/>
</dbReference>
<proteinExistence type="predicted"/>
<keyword evidence="1" id="KW-0472">Membrane</keyword>
<feature type="transmembrane region" description="Helical" evidence="1">
    <location>
        <begin position="640"/>
        <end position="662"/>
    </location>
</feature>
<feature type="transmembrane region" description="Helical" evidence="1">
    <location>
        <begin position="47"/>
        <end position="66"/>
    </location>
</feature>
<accession>A0A3R7MBM3</accession>